<evidence type="ECO:0000256" key="1">
    <source>
        <dbReference type="SAM" id="MobiDB-lite"/>
    </source>
</evidence>
<reference evidence="2" key="1">
    <citation type="submission" date="2014-12" db="EMBL/GenBank/DDBJ databases">
        <title>Insight into the proteome of Arion vulgaris.</title>
        <authorList>
            <person name="Aradska J."/>
            <person name="Bulat T."/>
            <person name="Smidak R."/>
            <person name="Sarate P."/>
            <person name="Gangsoo J."/>
            <person name="Sialana F."/>
            <person name="Bilban M."/>
            <person name="Lubec G."/>
        </authorList>
    </citation>
    <scope>NUCLEOTIDE SEQUENCE</scope>
    <source>
        <tissue evidence="2">Skin</tissue>
    </source>
</reference>
<name>A0A0B6Y6M6_9EUPU</name>
<protein>
    <submittedName>
        <fullName evidence="2">Uncharacterized protein</fullName>
    </submittedName>
</protein>
<dbReference type="AlphaFoldDB" id="A0A0B6Y6M6"/>
<organism evidence="2">
    <name type="scientific">Arion vulgaris</name>
    <dbReference type="NCBI Taxonomy" id="1028688"/>
    <lineage>
        <taxon>Eukaryota</taxon>
        <taxon>Metazoa</taxon>
        <taxon>Spiralia</taxon>
        <taxon>Lophotrochozoa</taxon>
        <taxon>Mollusca</taxon>
        <taxon>Gastropoda</taxon>
        <taxon>Heterobranchia</taxon>
        <taxon>Euthyneura</taxon>
        <taxon>Panpulmonata</taxon>
        <taxon>Eupulmonata</taxon>
        <taxon>Stylommatophora</taxon>
        <taxon>Helicina</taxon>
        <taxon>Arionoidea</taxon>
        <taxon>Arionidae</taxon>
        <taxon>Arion</taxon>
    </lineage>
</organism>
<gene>
    <name evidence="2" type="primary">ORF14966</name>
</gene>
<feature type="non-terminal residue" evidence="2">
    <location>
        <position position="322"/>
    </location>
</feature>
<feature type="region of interest" description="Disordered" evidence="1">
    <location>
        <begin position="121"/>
        <end position="322"/>
    </location>
</feature>
<evidence type="ECO:0000313" key="2">
    <source>
        <dbReference type="EMBL" id="CEK51967.1"/>
    </source>
</evidence>
<feature type="compositionally biased region" description="Low complexity" evidence="1">
    <location>
        <begin position="43"/>
        <end position="52"/>
    </location>
</feature>
<feature type="compositionally biased region" description="Basic and acidic residues" evidence="1">
    <location>
        <begin position="176"/>
        <end position="198"/>
    </location>
</feature>
<dbReference type="EMBL" id="HACG01005102">
    <property type="protein sequence ID" value="CEK51967.1"/>
    <property type="molecule type" value="Transcribed_RNA"/>
</dbReference>
<proteinExistence type="predicted"/>
<feature type="compositionally biased region" description="Basic and acidic residues" evidence="1">
    <location>
        <begin position="292"/>
        <end position="322"/>
    </location>
</feature>
<feature type="region of interest" description="Disordered" evidence="1">
    <location>
        <begin position="1"/>
        <end position="52"/>
    </location>
</feature>
<feature type="compositionally biased region" description="Basic and acidic residues" evidence="1">
    <location>
        <begin position="241"/>
        <end position="251"/>
    </location>
</feature>
<feature type="compositionally biased region" description="Basic and acidic residues" evidence="1">
    <location>
        <begin position="124"/>
        <end position="152"/>
    </location>
</feature>
<sequence>MADTGKSKTPISQVRKGQEGGSKKKRKHKKSHEAAGDGAPSPVATSSQVTALSSVAASTSVAALSSAAAPSPAVAPSLAASPILVASPSPVATPPLVSLQSSQCQLSANQSHTLQEGAVANLKGAKEKKNSETGKVAAEKENRELKLNEKAGKPSTNCADDRKTSDKPIQNRPCHGNKDRKDKGPLDKGGQRDEKKAETALVQHTVKDNKEIQDGELPTNNTTKQAVAGRKESDTGLEVQSGKKKDNETTGKEGMQLTSNTHEKLQQGKKGKSQSERVSDSQDGAQKTTVITKDDVVDGEHRQKTRAEPGGRVEVVDKEQKS</sequence>
<accession>A0A0B6Y6M6</accession>
<feature type="compositionally biased region" description="Polar residues" evidence="1">
    <location>
        <begin position="281"/>
        <end position="291"/>
    </location>
</feature>